<gene>
    <name evidence="1" type="ORF">SAMN05444005_102218</name>
</gene>
<dbReference type="EMBL" id="FOEI01000002">
    <property type="protein sequence ID" value="SEP77554.1"/>
    <property type="molecule type" value="Genomic_DNA"/>
</dbReference>
<reference evidence="1 2" key="1">
    <citation type="submission" date="2016-10" db="EMBL/GenBank/DDBJ databases">
        <authorList>
            <person name="de Groot N.N."/>
        </authorList>
    </citation>
    <scope>NUCLEOTIDE SEQUENCE [LARGE SCALE GENOMIC DNA]</scope>
    <source>
        <strain evidence="1 2">DSM 27078</strain>
    </source>
</reference>
<organism evidence="1 2">
    <name type="scientific">Flavobacterium urocaniciphilum</name>
    <dbReference type="NCBI Taxonomy" id="1299341"/>
    <lineage>
        <taxon>Bacteria</taxon>
        <taxon>Pseudomonadati</taxon>
        <taxon>Bacteroidota</taxon>
        <taxon>Flavobacteriia</taxon>
        <taxon>Flavobacteriales</taxon>
        <taxon>Flavobacteriaceae</taxon>
        <taxon>Flavobacterium</taxon>
    </lineage>
</organism>
<proteinExistence type="predicted"/>
<dbReference type="AlphaFoldDB" id="A0A1H9ALB9"/>
<dbReference type="NCBIfam" id="TIGR03514">
    <property type="entry name" value="GldB_lipo"/>
    <property type="match status" value="1"/>
</dbReference>
<dbReference type="InterPro" id="IPR019853">
    <property type="entry name" value="GldB-like"/>
</dbReference>
<dbReference type="Proteomes" id="UP000198648">
    <property type="component" value="Unassembled WGS sequence"/>
</dbReference>
<protein>
    <submittedName>
        <fullName evidence="1">Protein involved in gliding motility GldB</fullName>
    </submittedName>
</protein>
<keyword evidence="2" id="KW-1185">Reference proteome</keyword>
<accession>A0A1H9ALB9</accession>
<sequence>MKKLIFLLISGCFFIQCKKNDAIEVADVKKSVDLNIERFDKEFLNVDEQKLVELKRKYPKFLPEREEYTSEFWINKSKEPAFIDLNKDVQKKFNDLSKLENDIENLVSRVKYYFPEEKTPRVFTIINEITIDKKAFYTNDEIIISLDAYLGKDYKFYGEFSEYQKANLEPNQILPDLVTNFAYRKILPSQDKTLISEMIYYGKLQYLKDLLIPEVPNYQKIGFSEIKYKWCEENEAQIWAYFIEEKLLYESNLKNNQRFIEDGPFTNFGRPEIDRESPGRVGQWVGWQIVKSYMENNDVTVDQLLKTEPIIIFNNSKYKPKK</sequence>
<evidence type="ECO:0000313" key="1">
    <source>
        <dbReference type="EMBL" id="SEP77554.1"/>
    </source>
</evidence>
<dbReference type="OrthoDB" id="976022at2"/>
<dbReference type="Pfam" id="PF25594">
    <property type="entry name" value="GldB_lipo"/>
    <property type="match status" value="1"/>
</dbReference>
<evidence type="ECO:0000313" key="2">
    <source>
        <dbReference type="Proteomes" id="UP000198648"/>
    </source>
</evidence>
<dbReference type="STRING" id="1299341.SAMN05444005_102218"/>
<name>A0A1H9ALB9_9FLAO</name>
<dbReference type="RefSeq" id="WP_091466107.1">
    <property type="nucleotide sequence ID" value="NZ_FOEI01000002.1"/>
</dbReference>